<feature type="transmembrane region" description="Helical" evidence="1">
    <location>
        <begin position="43"/>
        <end position="65"/>
    </location>
</feature>
<reference evidence="3" key="1">
    <citation type="submission" date="2021-01" db="EMBL/GenBank/DDBJ databases">
        <authorList>
            <person name="Corre E."/>
            <person name="Pelletier E."/>
            <person name="Niang G."/>
            <person name="Scheremetjew M."/>
            <person name="Finn R."/>
            <person name="Kale V."/>
            <person name="Holt S."/>
            <person name="Cochrane G."/>
            <person name="Meng A."/>
            <person name="Brown T."/>
            <person name="Cohen L."/>
        </authorList>
    </citation>
    <scope>NUCLEOTIDE SEQUENCE</scope>
    <source>
        <strain evidence="3">OF101</strain>
    </source>
</reference>
<proteinExistence type="predicted"/>
<dbReference type="EMBL" id="HBGE01099025">
    <property type="protein sequence ID" value="CAD9182182.1"/>
    <property type="molecule type" value="Transcribed_RNA"/>
</dbReference>
<keyword evidence="1" id="KW-0472">Membrane</keyword>
<dbReference type="PANTHER" id="PTHR31157">
    <property type="entry name" value="SCP DOMAIN-CONTAINING PROTEIN"/>
    <property type="match status" value="1"/>
</dbReference>
<organism evidence="3">
    <name type="scientific">Alexandrium catenella</name>
    <name type="common">Red tide dinoflagellate</name>
    <name type="synonym">Gonyaulax catenella</name>
    <dbReference type="NCBI Taxonomy" id="2925"/>
    <lineage>
        <taxon>Eukaryota</taxon>
        <taxon>Sar</taxon>
        <taxon>Alveolata</taxon>
        <taxon>Dinophyceae</taxon>
        <taxon>Gonyaulacales</taxon>
        <taxon>Pyrocystaceae</taxon>
        <taxon>Alexandrium</taxon>
    </lineage>
</organism>
<gene>
    <name evidence="3" type="ORF">ACAT0790_LOCUS58954</name>
</gene>
<dbReference type="SUPFAM" id="SSF55797">
    <property type="entry name" value="PR-1-like"/>
    <property type="match status" value="1"/>
</dbReference>
<accession>A0A7S1WR39</accession>
<sequence length="209" mass="22164">MAVTLEGLEGPAGPDGMLAQAAIQRGAASLAAPPARKSLGRRLAVRFFAVAALAVCVVLLMYFLLRRHIGESSGEYDLGDFQEISRKVFDRTNAYRASEGLPSLEWSDGIAAIAAEHASKMASGEARFSHQGFAQRAASFPVAHSSAGENLAACRGSAPQQVANCTVDGWIQSRTHEENLVGRFDLCGVGTARSREGAFFLAQLLAARL</sequence>
<protein>
    <recommendedName>
        <fullName evidence="2">SCP domain-containing protein</fullName>
    </recommendedName>
</protein>
<feature type="domain" description="SCP" evidence="2">
    <location>
        <begin position="90"/>
        <end position="200"/>
    </location>
</feature>
<dbReference type="InterPro" id="IPR014044">
    <property type="entry name" value="CAP_dom"/>
</dbReference>
<dbReference type="Gene3D" id="3.40.33.10">
    <property type="entry name" value="CAP"/>
    <property type="match status" value="1"/>
</dbReference>
<evidence type="ECO:0000256" key="1">
    <source>
        <dbReference type="SAM" id="Phobius"/>
    </source>
</evidence>
<dbReference type="CDD" id="cd05379">
    <property type="entry name" value="CAP_bacterial"/>
    <property type="match status" value="1"/>
</dbReference>
<keyword evidence="1" id="KW-0812">Transmembrane</keyword>
<dbReference type="AlphaFoldDB" id="A0A7S1WR39"/>
<keyword evidence="1" id="KW-1133">Transmembrane helix</keyword>
<dbReference type="InterPro" id="IPR035940">
    <property type="entry name" value="CAP_sf"/>
</dbReference>
<dbReference type="Pfam" id="PF00188">
    <property type="entry name" value="CAP"/>
    <property type="match status" value="1"/>
</dbReference>
<evidence type="ECO:0000259" key="2">
    <source>
        <dbReference type="Pfam" id="PF00188"/>
    </source>
</evidence>
<evidence type="ECO:0000313" key="3">
    <source>
        <dbReference type="EMBL" id="CAD9182182.1"/>
    </source>
</evidence>
<name>A0A7S1WR39_ALECA</name>
<dbReference type="PANTHER" id="PTHR31157:SF30">
    <property type="entry name" value="SCP DOMAIN-CONTAINING PROTEIN"/>
    <property type="match status" value="1"/>
</dbReference>